<evidence type="ECO:0000313" key="2">
    <source>
        <dbReference type="EMBL" id="MCH7397710.1"/>
    </source>
</evidence>
<dbReference type="PANTHER" id="PTHR48079">
    <property type="entry name" value="PROTEIN YEEZ"/>
    <property type="match status" value="1"/>
</dbReference>
<protein>
    <submittedName>
        <fullName evidence="2">NAD-dependent epimerase/dehydratase family protein</fullName>
    </submittedName>
</protein>
<accession>A0ABS9UMQ1</accession>
<organism evidence="2 3">
    <name type="scientific">Belliella calami</name>
    <dbReference type="NCBI Taxonomy" id="2923436"/>
    <lineage>
        <taxon>Bacteria</taxon>
        <taxon>Pseudomonadati</taxon>
        <taxon>Bacteroidota</taxon>
        <taxon>Cytophagia</taxon>
        <taxon>Cytophagales</taxon>
        <taxon>Cyclobacteriaceae</taxon>
        <taxon>Belliella</taxon>
    </lineage>
</organism>
<keyword evidence="3" id="KW-1185">Reference proteome</keyword>
<dbReference type="Pfam" id="PF01370">
    <property type="entry name" value="Epimerase"/>
    <property type="match status" value="1"/>
</dbReference>
<proteinExistence type="predicted"/>
<sequence length="320" mass="36250">MKILITGATGLIGSYIAKRFIGFGEIYALRRKTAKEPLLDDSNIIWKEGNINDYQSLESAFEGMDVIIHVAGLVSYEKKDSKELMKVNLEGTINVVNVMLQLNIKKLIHVSSVAALGRTPDINLIDENHKWATSDLNTPYAISKYLGELEVWRAAQEGLDVIVVYPSVALGKISDQRSSTAIYNYVLEEKPYYPSGMINYIDVRDIAEIIAQLFEKQVWGSRYILNADTIPYKEFFEEIALAFDKKAPYKPISPSTLRLFLAFSWVAYSFGLSKIPLNPITAQLAQLPHKMSNKKIKNELNFEFRPLSETLNWAKVNEKT</sequence>
<dbReference type="InterPro" id="IPR036291">
    <property type="entry name" value="NAD(P)-bd_dom_sf"/>
</dbReference>
<dbReference type="InterPro" id="IPR001509">
    <property type="entry name" value="Epimerase_deHydtase"/>
</dbReference>
<dbReference type="Gene3D" id="3.40.50.720">
    <property type="entry name" value="NAD(P)-binding Rossmann-like Domain"/>
    <property type="match status" value="1"/>
</dbReference>
<dbReference type="PANTHER" id="PTHR48079:SF6">
    <property type="entry name" value="NAD(P)-BINDING DOMAIN-CONTAINING PROTEIN-RELATED"/>
    <property type="match status" value="1"/>
</dbReference>
<evidence type="ECO:0000259" key="1">
    <source>
        <dbReference type="Pfam" id="PF01370"/>
    </source>
</evidence>
<dbReference type="Proteomes" id="UP001165488">
    <property type="component" value="Unassembled WGS sequence"/>
</dbReference>
<evidence type="ECO:0000313" key="3">
    <source>
        <dbReference type="Proteomes" id="UP001165488"/>
    </source>
</evidence>
<dbReference type="SUPFAM" id="SSF51735">
    <property type="entry name" value="NAD(P)-binding Rossmann-fold domains"/>
    <property type="match status" value="1"/>
</dbReference>
<reference evidence="2" key="1">
    <citation type="submission" date="2022-03" db="EMBL/GenBank/DDBJ databases">
        <title>De novo assembled genomes of Belliella spp. (Cyclobacteriaceae) strains.</title>
        <authorList>
            <person name="Szabo A."/>
            <person name="Korponai K."/>
            <person name="Felfoldi T."/>
        </authorList>
    </citation>
    <scope>NUCLEOTIDE SEQUENCE</scope>
    <source>
        <strain evidence="2">DSM 107340</strain>
    </source>
</reference>
<dbReference type="EMBL" id="JAKZGS010000004">
    <property type="protein sequence ID" value="MCH7397710.1"/>
    <property type="molecule type" value="Genomic_DNA"/>
</dbReference>
<dbReference type="RefSeq" id="WP_241274222.1">
    <property type="nucleotide sequence ID" value="NZ_JAKZGS010000004.1"/>
</dbReference>
<dbReference type="InterPro" id="IPR051783">
    <property type="entry name" value="NAD(P)-dependent_oxidoreduct"/>
</dbReference>
<comment type="caution">
    <text evidence="2">The sequence shown here is derived from an EMBL/GenBank/DDBJ whole genome shotgun (WGS) entry which is preliminary data.</text>
</comment>
<gene>
    <name evidence="2" type="ORF">MM236_06905</name>
</gene>
<feature type="domain" description="NAD-dependent epimerase/dehydratase" evidence="1">
    <location>
        <begin position="3"/>
        <end position="216"/>
    </location>
</feature>
<name>A0ABS9UMQ1_9BACT</name>